<dbReference type="PANTHER" id="PTHR47354:SF5">
    <property type="entry name" value="PROTEIN RFBI"/>
    <property type="match status" value="1"/>
</dbReference>
<keyword evidence="2" id="KW-0001">2Fe-2S</keyword>
<dbReference type="InterPro" id="IPR017938">
    <property type="entry name" value="Riboflavin_synthase-like_b-brl"/>
</dbReference>
<evidence type="ECO:0000256" key="1">
    <source>
        <dbReference type="ARBA" id="ARBA00001974"/>
    </source>
</evidence>
<comment type="caution">
    <text evidence="5">The sequence shown here is derived from an EMBL/GenBank/DDBJ whole genome shotgun (WGS) entry which is preliminary data.</text>
</comment>
<dbReference type="InterPro" id="IPR039261">
    <property type="entry name" value="FNR_nucleotide-bd"/>
</dbReference>
<keyword evidence="6" id="KW-1185">Reference proteome</keyword>
<dbReference type="Proteomes" id="UP000431080">
    <property type="component" value="Unassembled WGS sequence"/>
</dbReference>
<dbReference type="Pfam" id="PF00175">
    <property type="entry name" value="NAD_binding_1"/>
    <property type="match status" value="1"/>
</dbReference>
<dbReference type="EMBL" id="WJIF01000002">
    <property type="protein sequence ID" value="MRG58944.1"/>
    <property type="molecule type" value="Genomic_DNA"/>
</dbReference>
<dbReference type="InterPro" id="IPR001433">
    <property type="entry name" value="OxRdtase_FAD/NAD-bd"/>
</dbReference>
<evidence type="ECO:0000313" key="6">
    <source>
        <dbReference type="Proteomes" id="UP000431080"/>
    </source>
</evidence>
<evidence type="ECO:0000259" key="4">
    <source>
        <dbReference type="PROSITE" id="PS51384"/>
    </source>
</evidence>
<dbReference type="AlphaFoldDB" id="A0A6I2F3H7"/>
<feature type="domain" description="FAD-binding FR-type" evidence="4">
    <location>
        <begin position="4"/>
        <end position="105"/>
    </location>
</feature>
<comment type="cofactor">
    <cofactor evidence="1">
        <name>FAD</name>
        <dbReference type="ChEBI" id="CHEBI:57692"/>
    </cofactor>
</comment>
<dbReference type="InterPro" id="IPR008333">
    <property type="entry name" value="Cbr1-like_FAD-bd_dom"/>
</dbReference>
<reference evidence="5 6" key="1">
    <citation type="submission" date="2019-10" db="EMBL/GenBank/DDBJ databases">
        <authorList>
            <person name="Nie G."/>
            <person name="Ming H."/>
            <person name="Yi B."/>
        </authorList>
    </citation>
    <scope>NUCLEOTIDE SEQUENCE [LARGE SCALE GENOMIC DNA]</scope>
    <source>
        <strain evidence="5 6">CFH 90414</strain>
    </source>
</reference>
<dbReference type="InterPro" id="IPR017927">
    <property type="entry name" value="FAD-bd_FR_type"/>
</dbReference>
<dbReference type="PANTHER" id="PTHR47354">
    <property type="entry name" value="NADH OXIDOREDUCTASE HCR"/>
    <property type="match status" value="1"/>
</dbReference>
<accession>A0A6I2F3H7</accession>
<dbReference type="RefSeq" id="WP_312854866.1">
    <property type="nucleotide sequence ID" value="NZ_WJIF01000002.1"/>
</dbReference>
<evidence type="ECO:0000256" key="2">
    <source>
        <dbReference type="ARBA" id="ARBA00022714"/>
    </source>
</evidence>
<dbReference type="SUPFAM" id="SSF63380">
    <property type="entry name" value="Riboflavin synthase domain-like"/>
    <property type="match status" value="1"/>
</dbReference>
<proteinExistence type="predicted"/>
<keyword evidence="2" id="KW-0479">Metal-binding</keyword>
<dbReference type="Gene3D" id="2.40.30.10">
    <property type="entry name" value="Translation factors"/>
    <property type="match status" value="1"/>
</dbReference>
<keyword evidence="3" id="KW-0411">Iron-sulfur</keyword>
<dbReference type="GO" id="GO:0051537">
    <property type="term" value="F:2 iron, 2 sulfur cluster binding"/>
    <property type="evidence" value="ECO:0007669"/>
    <property type="project" value="UniProtKB-KW"/>
</dbReference>
<dbReference type="Gene3D" id="3.40.50.80">
    <property type="entry name" value="Nucleotide-binding domain of ferredoxin-NADP reductase (FNR) module"/>
    <property type="match status" value="1"/>
</dbReference>
<name>A0A6I2F3H7_9MICO</name>
<sequence>MTRAAWHVATVAEVRDETPTARRLTLEVPTWPGNEAGAHLDLRLTAPDGYQATRSYSIASSGDGTRVVLAVAEVPEGEVSPFLVHDLRAGDQLEVHGPLGAYFVWRPGGAAAGAEASPLRPVQLIGAGSGVVPLVAMAAAHDEGADATPFRLLYSVRTPADVFFADELRAFAEAPAPTRLGLDLVYTRDAPAGAARPPGRLTPDLVAELAWPVEQRPRIFICGPTPFVEAVAGWLVAAGHAPEAIRTERFGGA</sequence>
<dbReference type="SUPFAM" id="SSF52343">
    <property type="entry name" value="Ferredoxin reductase-like, C-terminal NADP-linked domain"/>
    <property type="match status" value="1"/>
</dbReference>
<organism evidence="5 6">
    <name type="scientific">Agromyces agglutinans</name>
    <dbReference type="NCBI Taxonomy" id="2662258"/>
    <lineage>
        <taxon>Bacteria</taxon>
        <taxon>Bacillati</taxon>
        <taxon>Actinomycetota</taxon>
        <taxon>Actinomycetes</taxon>
        <taxon>Micrococcales</taxon>
        <taxon>Microbacteriaceae</taxon>
        <taxon>Agromyces</taxon>
    </lineage>
</organism>
<protein>
    <submittedName>
        <fullName evidence="5">Oxidoreductase</fullName>
    </submittedName>
</protein>
<evidence type="ECO:0000313" key="5">
    <source>
        <dbReference type="EMBL" id="MRG58944.1"/>
    </source>
</evidence>
<dbReference type="PRINTS" id="PR00406">
    <property type="entry name" value="CYTB5RDTASE"/>
</dbReference>
<gene>
    <name evidence="5" type="ORF">GE115_03535</name>
</gene>
<evidence type="ECO:0000256" key="3">
    <source>
        <dbReference type="ARBA" id="ARBA00023014"/>
    </source>
</evidence>
<keyword evidence="2" id="KW-0408">Iron</keyword>
<dbReference type="InterPro" id="IPR050415">
    <property type="entry name" value="MRET"/>
</dbReference>
<dbReference type="Pfam" id="PF00970">
    <property type="entry name" value="FAD_binding_6"/>
    <property type="match status" value="1"/>
</dbReference>
<dbReference type="GO" id="GO:0016491">
    <property type="term" value="F:oxidoreductase activity"/>
    <property type="evidence" value="ECO:0007669"/>
    <property type="project" value="InterPro"/>
</dbReference>
<dbReference type="PROSITE" id="PS51384">
    <property type="entry name" value="FAD_FR"/>
    <property type="match status" value="1"/>
</dbReference>